<dbReference type="PRINTS" id="PR00332">
    <property type="entry name" value="HISTRIAD"/>
</dbReference>
<accession>A0A0F9ADP0</accession>
<dbReference type="PROSITE" id="PS51084">
    <property type="entry name" value="HIT_2"/>
    <property type="match status" value="1"/>
</dbReference>
<dbReference type="SUPFAM" id="SSF54197">
    <property type="entry name" value="HIT-like"/>
    <property type="match status" value="1"/>
</dbReference>
<organism evidence="2">
    <name type="scientific">marine sediment metagenome</name>
    <dbReference type="NCBI Taxonomy" id="412755"/>
    <lineage>
        <taxon>unclassified sequences</taxon>
        <taxon>metagenomes</taxon>
        <taxon>ecological metagenomes</taxon>
    </lineage>
</organism>
<dbReference type="InterPro" id="IPR001310">
    <property type="entry name" value="Histidine_triad_HIT"/>
</dbReference>
<sequence>MMGGCIFCKIVRGEIPSSRVYEDDSTIAFMDINPLKPGHTLMIPRNHYERLTVRGEELTAQWDFTYFIEAVDEGGNGWMWPDIETETPYVIVHLKRGRSRKK</sequence>
<dbReference type="InterPro" id="IPR036265">
    <property type="entry name" value="HIT-like_sf"/>
</dbReference>
<dbReference type="PANTHER" id="PTHR46648">
    <property type="entry name" value="HIT FAMILY PROTEIN 1"/>
    <property type="match status" value="1"/>
</dbReference>
<evidence type="ECO:0000259" key="1">
    <source>
        <dbReference type="PROSITE" id="PS51084"/>
    </source>
</evidence>
<name>A0A0F9ADP0_9ZZZZ</name>
<dbReference type="PANTHER" id="PTHR46648:SF1">
    <property type="entry name" value="ADENOSINE 5'-MONOPHOSPHORAMIDASE HNT1"/>
    <property type="match status" value="1"/>
</dbReference>
<protein>
    <recommendedName>
        <fullName evidence="1">HIT domain-containing protein</fullName>
    </recommendedName>
</protein>
<reference evidence="2" key="1">
    <citation type="journal article" date="2015" name="Nature">
        <title>Complex archaea that bridge the gap between prokaryotes and eukaryotes.</title>
        <authorList>
            <person name="Spang A."/>
            <person name="Saw J.H."/>
            <person name="Jorgensen S.L."/>
            <person name="Zaremba-Niedzwiedzka K."/>
            <person name="Martijn J."/>
            <person name="Lind A.E."/>
            <person name="van Eijk R."/>
            <person name="Schleper C."/>
            <person name="Guy L."/>
            <person name="Ettema T.J."/>
        </authorList>
    </citation>
    <scope>NUCLEOTIDE SEQUENCE</scope>
</reference>
<dbReference type="Gene3D" id="3.30.428.10">
    <property type="entry name" value="HIT-like"/>
    <property type="match status" value="1"/>
</dbReference>
<dbReference type="GO" id="GO:0003824">
    <property type="term" value="F:catalytic activity"/>
    <property type="evidence" value="ECO:0007669"/>
    <property type="project" value="InterPro"/>
</dbReference>
<dbReference type="InterPro" id="IPR011146">
    <property type="entry name" value="HIT-like"/>
</dbReference>
<dbReference type="Pfam" id="PF01230">
    <property type="entry name" value="HIT"/>
    <property type="match status" value="1"/>
</dbReference>
<feature type="domain" description="HIT" evidence="1">
    <location>
        <begin position="6"/>
        <end position="51"/>
    </location>
</feature>
<dbReference type="EMBL" id="LAZR01046520">
    <property type="protein sequence ID" value="KKK96360.1"/>
    <property type="molecule type" value="Genomic_DNA"/>
</dbReference>
<proteinExistence type="predicted"/>
<gene>
    <name evidence="2" type="ORF">LCGC14_2663530</name>
</gene>
<evidence type="ECO:0000313" key="2">
    <source>
        <dbReference type="EMBL" id="KKK96360.1"/>
    </source>
</evidence>
<comment type="caution">
    <text evidence="2">The sequence shown here is derived from an EMBL/GenBank/DDBJ whole genome shotgun (WGS) entry which is preliminary data.</text>
</comment>
<dbReference type="AlphaFoldDB" id="A0A0F9ADP0"/>
<dbReference type="GO" id="GO:0009117">
    <property type="term" value="P:nucleotide metabolic process"/>
    <property type="evidence" value="ECO:0007669"/>
    <property type="project" value="TreeGrafter"/>
</dbReference>